<name>A0A1X9LR23_9MICO</name>
<dbReference type="AlphaFoldDB" id="A0A1X9LR23"/>
<gene>
    <name evidence="3" type="ORF">B5808_19955</name>
</gene>
<feature type="compositionally biased region" description="Low complexity" evidence="1">
    <location>
        <begin position="22"/>
        <end position="49"/>
    </location>
</feature>
<dbReference type="EMBL" id="CP020716">
    <property type="protein sequence ID" value="ARJ07654.1"/>
    <property type="molecule type" value="Genomic_DNA"/>
</dbReference>
<evidence type="ECO:0000313" key="3">
    <source>
        <dbReference type="EMBL" id="ARJ07654.1"/>
    </source>
</evidence>
<sequence length="174" mass="17874">MAIAAALALTGCVASDAQTGVAPSTSAGSTPTPGSPGASTSAGEGSPAPTAAQDDDTTVSGDALSQAQTAAAQAAVDTVAIFARKDLPYDAWWQLLAPHLTEQAQQAYQYTDPANVPIHAVTGNPAPLEETWTNNGRISVPTDAGVYEVRLFRVDTASGWLVWDIVPPDRQNNG</sequence>
<dbReference type="KEGG" id="cphy:B5808_19955"/>
<evidence type="ECO:0000256" key="2">
    <source>
        <dbReference type="SAM" id="SignalP"/>
    </source>
</evidence>
<keyword evidence="2" id="KW-0732">Signal</keyword>
<evidence type="ECO:0008006" key="5">
    <source>
        <dbReference type="Google" id="ProtNLM"/>
    </source>
</evidence>
<feature type="chain" id="PRO_5038337950" description="Lipoprotein" evidence="2">
    <location>
        <begin position="18"/>
        <end position="174"/>
    </location>
</feature>
<feature type="signal peptide" evidence="2">
    <location>
        <begin position="1"/>
        <end position="17"/>
    </location>
</feature>
<proteinExistence type="predicted"/>
<dbReference type="Proteomes" id="UP000192775">
    <property type="component" value="Plasmid unnamed1"/>
</dbReference>
<reference evidence="3 4" key="1">
    <citation type="submission" date="2017-04" db="EMBL/GenBank/DDBJ databases">
        <authorList>
            <person name="Afonso C.L."/>
            <person name="Miller P.J."/>
            <person name="Scott M.A."/>
            <person name="Spackman E."/>
            <person name="Goraichik I."/>
            <person name="Dimitrov K.M."/>
            <person name="Suarez D.L."/>
            <person name="Swayne D.E."/>
        </authorList>
    </citation>
    <scope>NUCLEOTIDE SEQUENCE [LARGE SCALE GENOMIC DNA]</scope>
    <source>
        <strain evidence="4">XA(T)</strain>
        <plasmid evidence="4">Plasmid unnamed1</plasmid>
    </source>
</reference>
<evidence type="ECO:0000313" key="4">
    <source>
        <dbReference type="Proteomes" id="UP000192775"/>
    </source>
</evidence>
<geneLocation type="plasmid" evidence="3">
    <name>unnamed1</name>
</geneLocation>
<feature type="region of interest" description="Disordered" evidence="1">
    <location>
        <begin position="18"/>
        <end position="61"/>
    </location>
</feature>
<accession>A0A1X9LR23</accession>
<organism evidence="3 4">
    <name type="scientific">Cnuibacter physcomitrellae</name>
    <dbReference type="NCBI Taxonomy" id="1619308"/>
    <lineage>
        <taxon>Bacteria</taxon>
        <taxon>Bacillati</taxon>
        <taxon>Actinomycetota</taxon>
        <taxon>Actinomycetes</taxon>
        <taxon>Micrococcales</taxon>
        <taxon>Microbacteriaceae</taxon>
        <taxon>Cnuibacter</taxon>
    </lineage>
</organism>
<keyword evidence="3" id="KW-0614">Plasmid</keyword>
<protein>
    <recommendedName>
        <fullName evidence="5">Lipoprotein</fullName>
    </recommendedName>
</protein>
<keyword evidence="4" id="KW-1185">Reference proteome</keyword>
<evidence type="ECO:0000256" key="1">
    <source>
        <dbReference type="SAM" id="MobiDB-lite"/>
    </source>
</evidence>